<dbReference type="AlphaFoldDB" id="A0A5C6XPJ7"/>
<comment type="caution">
    <text evidence="4">The sequence shown here is derived from an EMBL/GenBank/DDBJ whole genome shotgun (WGS) entry which is preliminary data.</text>
</comment>
<dbReference type="RefSeq" id="WP_230469849.1">
    <property type="nucleotide sequence ID" value="NZ_VOSL01000017.1"/>
</dbReference>
<dbReference type="InterPro" id="IPR051315">
    <property type="entry name" value="Bact_Chemotaxis_CheA"/>
</dbReference>
<keyword evidence="1" id="KW-0597">Phosphoprotein</keyword>
<evidence type="ECO:0000313" key="4">
    <source>
        <dbReference type="EMBL" id="TXD41714.1"/>
    </source>
</evidence>
<name>A0A5C6XPJ7_9DELT</name>
<feature type="region of interest" description="Disordered" evidence="2">
    <location>
        <begin position="126"/>
        <end position="217"/>
    </location>
</feature>
<dbReference type="PANTHER" id="PTHR43395">
    <property type="entry name" value="SENSOR HISTIDINE KINASE CHEA"/>
    <property type="match status" value="1"/>
</dbReference>
<proteinExistence type="predicted"/>
<dbReference type="SUPFAM" id="SSF47226">
    <property type="entry name" value="Histidine-containing phosphotransfer domain, HPT domain"/>
    <property type="match status" value="1"/>
</dbReference>
<dbReference type="GO" id="GO:0000160">
    <property type="term" value="P:phosphorelay signal transduction system"/>
    <property type="evidence" value="ECO:0007669"/>
    <property type="project" value="InterPro"/>
</dbReference>
<accession>A0A5C6XPJ7</accession>
<dbReference type="PANTHER" id="PTHR43395:SF10">
    <property type="entry name" value="CHEMOTAXIS PROTEIN CHEA"/>
    <property type="match status" value="1"/>
</dbReference>
<dbReference type="Gene3D" id="1.20.120.160">
    <property type="entry name" value="HPT domain"/>
    <property type="match status" value="1"/>
</dbReference>
<evidence type="ECO:0000313" key="5">
    <source>
        <dbReference type="Proteomes" id="UP000321046"/>
    </source>
</evidence>
<dbReference type="SMART" id="SM00073">
    <property type="entry name" value="HPT"/>
    <property type="match status" value="1"/>
</dbReference>
<protein>
    <recommendedName>
        <fullName evidence="3">HPt domain-containing protein</fullName>
    </recommendedName>
</protein>
<dbReference type="PROSITE" id="PS50894">
    <property type="entry name" value="HPT"/>
    <property type="match status" value="1"/>
</dbReference>
<feature type="compositionally biased region" description="Low complexity" evidence="2">
    <location>
        <begin position="183"/>
        <end position="210"/>
    </location>
</feature>
<gene>
    <name evidence="4" type="ORF">FRC96_03830</name>
</gene>
<evidence type="ECO:0000259" key="3">
    <source>
        <dbReference type="PROSITE" id="PS50894"/>
    </source>
</evidence>
<evidence type="ECO:0000256" key="2">
    <source>
        <dbReference type="SAM" id="MobiDB-lite"/>
    </source>
</evidence>
<feature type="non-terminal residue" evidence="4">
    <location>
        <position position="217"/>
    </location>
</feature>
<dbReference type="Pfam" id="PF01627">
    <property type="entry name" value="Hpt"/>
    <property type="match status" value="1"/>
</dbReference>
<organism evidence="4 5">
    <name type="scientific">Lujinxingia vulgaris</name>
    <dbReference type="NCBI Taxonomy" id="2600176"/>
    <lineage>
        <taxon>Bacteria</taxon>
        <taxon>Deltaproteobacteria</taxon>
        <taxon>Bradymonadales</taxon>
        <taxon>Lujinxingiaceae</taxon>
        <taxon>Lujinxingia</taxon>
    </lineage>
</organism>
<dbReference type="Proteomes" id="UP000321046">
    <property type="component" value="Unassembled WGS sequence"/>
</dbReference>
<dbReference type="InterPro" id="IPR036641">
    <property type="entry name" value="HPT_dom_sf"/>
</dbReference>
<sequence length="217" mass="23022">MSFGALIEKFRAVALERLERMNALLVNLERSPDDPEAVEEILREIHTLKGEAKMMGFADVNLVAHQTEHLLLDEPTGAHITQPERVELIFEGLDLMRALMTKSAGNATQSLDLSGFVDRVNHLRDGAPAKINPHDPAAQQPASPPEKGNETPTQGHVSAAENAPTADAQPLDSKEESSHSNTPIAASDSASAAAVATPAAPSAPPVASSPQPTRARI</sequence>
<reference evidence="4 5" key="1">
    <citation type="submission" date="2019-08" db="EMBL/GenBank/DDBJ databases">
        <title>Bradymonadales sp. TMQ2.</title>
        <authorList>
            <person name="Liang Q."/>
        </authorList>
    </citation>
    <scope>NUCLEOTIDE SEQUENCE [LARGE SCALE GENOMIC DNA]</scope>
    <source>
        <strain evidence="4 5">TMQ2</strain>
    </source>
</reference>
<evidence type="ECO:0000256" key="1">
    <source>
        <dbReference type="PROSITE-ProRule" id="PRU00110"/>
    </source>
</evidence>
<feature type="domain" description="HPt" evidence="3">
    <location>
        <begin position="1"/>
        <end position="103"/>
    </location>
</feature>
<feature type="modified residue" description="Phosphohistidine" evidence="1">
    <location>
        <position position="46"/>
    </location>
</feature>
<dbReference type="EMBL" id="VOSL01000017">
    <property type="protein sequence ID" value="TXD41714.1"/>
    <property type="molecule type" value="Genomic_DNA"/>
</dbReference>
<dbReference type="CDD" id="cd00088">
    <property type="entry name" value="HPT"/>
    <property type="match status" value="1"/>
</dbReference>
<dbReference type="InterPro" id="IPR008207">
    <property type="entry name" value="Sig_transdc_His_kin_Hpt_dom"/>
</dbReference>